<sequence length="476" mass="50790">MPDIRGWLLPAGMLVLAITAARVLALNFVQIDLFVDEAQYWLWGQDPAFGYYSKPPMIGWVIRVFTELGSDTAFWIRLPGPLFHAATALILGHIAARSFGARAGVAVAVGFVTLPMVGLASILISTDTIMFPFLALAGLGYLRLTEGAGRGWAVATGVCLGLAFLSKYAAIYYLFCALLAAGLIPQARIGWQKAGLVLAAFVPVISANLIWNATQGFPTLSHTLDNADWVRDPSARAGLNLPGLAEFFFAQFAVAGPVIFGGLLGMLVRAGRLTVRQRLLLSFALPIVAVVMGQALVSRAYANWAASAYLAGAVAVLPWLSRRWLLGSFVFNGGVCVLLPLLAIAAPFLGNTPAGSAVERYLGRHDMSREILSAAREAGADTVVAASRDVLADLFYTGRDSGLRFFAVPPEGRPMHHYEMVFAFPGSGSALYAGFEAAPPDCARGVAPVATLHPKTGAYADKTLRLYPVPTSCWTR</sequence>
<comment type="subcellular location">
    <subcellularLocation>
        <location evidence="1">Cell membrane</location>
        <topology evidence="1">Multi-pass membrane protein</topology>
    </subcellularLocation>
</comment>
<feature type="transmembrane region" description="Helical" evidence="8">
    <location>
        <begin position="196"/>
        <end position="214"/>
    </location>
</feature>
<feature type="transmembrane region" description="Helical" evidence="8">
    <location>
        <begin position="248"/>
        <end position="267"/>
    </location>
</feature>
<dbReference type="InterPro" id="IPR050297">
    <property type="entry name" value="LipidA_mod_glycosyltrf_83"/>
</dbReference>
<evidence type="ECO:0000313" key="11">
    <source>
        <dbReference type="Proteomes" id="UP000243859"/>
    </source>
</evidence>
<evidence type="ECO:0000256" key="3">
    <source>
        <dbReference type="ARBA" id="ARBA00022676"/>
    </source>
</evidence>
<dbReference type="PANTHER" id="PTHR33908">
    <property type="entry name" value="MANNOSYLTRANSFERASE YKCB-RELATED"/>
    <property type="match status" value="1"/>
</dbReference>
<keyword evidence="3 10" id="KW-0328">Glycosyltransferase</keyword>
<evidence type="ECO:0000256" key="4">
    <source>
        <dbReference type="ARBA" id="ARBA00022679"/>
    </source>
</evidence>
<name>A0A2T5BPP9_9RHOB</name>
<feature type="domain" description="Glycosyltransferase RgtA/B/C/D-like" evidence="9">
    <location>
        <begin position="53"/>
        <end position="211"/>
    </location>
</feature>
<evidence type="ECO:0000256" key="7">
    <source>
        <dbReference type="ARBA" id="ARBA00023136"/>
    </source>
</evidence>
<dbReference type="AlphaFoldDB" id="A0A2T5BPP9"/>
<comment type="caution">
    <text evidence="10">The sequence shown here is derived from an EMBL/GenBank/DDBJ whole genome shotgun (WGS) entry which is preliminary data.</text>
</comment>
<evidence type="ECO:0000259" key="9">
    <source>
        <dbReference type="Pfam" id="PF13231"/>
    </source>
</evidence>
<dbReference type="GO" id="GO:0005886">
    <property type="term" value="C:plasma membrane"/>
    <property type="evidence" value="ECO:0007669"/>
    <property type="project" value="UniProtKB-SubCell"/>
</dbReference>
<dbReference type="RefSeq" id="WP_107893275.1">
    <property type="nucleotide sequence ID" value="NZ_NHSI01000038.1"/>
</dbReference>
<gene>
    <name evidence="10" type="ORF">C8N32_11835</name>
</gene>
<keyword evidence="5 8" id="KW-0812">Transmembrane</keyword>
<evidence type="ECO:0000256" key="8">
    <source>
        <dbReference type="SAM" id="Phobius"/>
    </source>
</evidence>
<dbReference type="GO" id="GO:0016763">
    <property type="term" value="F:pentosyltransferase activity"/>
    <property type="evidence" value="ECO:0007669"/>
    <property type="project" value="TreeGrafter"/>
</dbReference>
<proteinExistence type="predicted"/>
<feature type="transmembrane region" description="Helical" evidence="8">
    <location>
        <begin position="303"/>
        <end position="320"/>
    </location>
</feature>
<feature type="transmembrane region" description="Helical" evidence="8">
    <location>
        <begin position="329"/>
        <end position="350"/>
    </location>
</feature>
<evidence type="ECO:0000256" key="6">
    <source>
        <dbReference type="ARBA" id="ARBA00022989"/>
    </source>
</evidence>
<keyword evidence="4 10" id="KW-0808">Transferase</keyword>
<feature type="transmembrane region" description="Helical" evidence="8">
    <location>
        <begin position="74"/>
        <end position="96"/>
    </location>
</feature>
<organism evidence="10 11">
    <name type="scientific">Rhodovulum imhoffii</name>
    <dbReference type="NCBI Taxonomy" id="365340"/>
    <lineage>
        <taxon>Bacteria</taxon>
        <taxon>Pseudomonadati</taxon>
        <taxon>Pseudomonadota</taxon>
        <taxon>Alphaproteobacteria</taxon>
        <taxon>Rhodobacterales</taxon>
        <taxon>Paracoccaceae</taxon>
        <taxon>Rhodovulum</taxon>
    </lineage>
</organism>
<dbReference type="PANTHER" id="PTHR33908:SF11">
    <property type="entry name" value="MEMBRANE PROTEIN"/>
    <property type="match status" value="1"/>
</dbReference>
<feature type="transmembrane region" description="Helical" evidence="8">
    <location>
        <begin position="279"/>
        <end position="297"/>
    </location>
</feature>
<dbReference type="EMBL" id="QAAA01000018">
    <property type="protein sequence ID" value="PTN01032.1"/>
    <property type="molecule type" value="Genomic_DNA"/>
</dbReference>
<feature type="transmembrane region" description="Helical" evidence="8">
    <location>
        <begin position="151"/>
        <end position="184"/>
    </location>
</feature>
<evidence type="ECO:0000256" key="1">
    <source>
        <dbReference type="ARBA" id="ARBA00004651"/>
    </source>
</evidence>
<keyword evidence="7 8" id="KW-0472">Membrane</keyword>
<keyword evidence="11" id="KW-1185">Reference proteome</keyword>
<dbReference type="Pfam" id="PF13231">
    <property type="entry name" value="PMT_2"/>
    <property type="match status" value="1"/>
</dbReference>
<feature type="transmembrane region" description="Helical" evidence="8">
    <location>
        <begin position="103"/>
        <end position="124"/>
    </location>
</feature>
<dbReference type="Proteomes" id="UP000243859">
    <property type="component" value="Unassembled WGS sequence"/>
</dbReference>
<accession>A0A2T5BPP9</accession>
<reference evidence="10 11" key="1">
    <citation type="submission" date="2018-04" db="EMBL/GenBank/DDBJ databases">
        <title>Genomic Encyclopedia of Archaeal and Bacterial Type Strains, Phase II (KMG-II): from individual species to whole genera.</title>
        <authorList>
            <person name="Goeker M."/>
        </authorList>
    </citation>
    <scope>NUCLEOTIDE SEQUENCE [LARGE SCALE GENOMIC DNA]</scope>
    <source>
        <strain evidence="10 11">DSM 18064</strain>
    </source>
</reference>
<dbReference type="InterPro" id="IPR038731">
    <property type="entry name" value="RgtA/B/C-like"/>
</dbReference>
<evidence type="ECO:0000256" key="5">
    <source>
        <dbReference type="ARBA" id="ARBA00022692"/>
    </source>
</evidence>
<dbReference type="GO" id="GO:0009103">
    <property type="term" value="P:lipopolysaccharide biosynthetic process"/>
    <property type="evidence" value="ECO:0007669"/>
    <property type="project" value="UniProtKB-ARBA"/>
</dbReference>
<keyword evidence="6 8" id="KW-1133">Transmembrane helix</keyword>
<evidence type="ECO:0000256" key="2">
    <source>
        <dbReference type="ARBA" id="ARBA00022475"/>
    </source>
</evidence>
<keyword evidence="2" id="KW-1003">Cell membrane</keyword>
<protein>
    <submittedName>
        <fullName evidence="10">Dolichyl-phosphate-mannose-protein mannosyltransferase</fullName>
    </submittedName>
</protein>
<dbReference type="OrthoDB" id="9811222at2"/>
<evidence type="ECO:0000313" key="10">
    <source>
        <dbReference type="EMBL" id="PTN01032.1"/>
    </source>
</evidence>